<dbReference type="GO" id="GO:0006900">
    <property type="term" value="P:vesicle budding from membrane"/>
    <property type="evidence" value="ECO:0007669"/>
    <property type="project" value="TreeGrafter"/>
</dbReference>
<dbReference type="GO" id="GO:0009898">
    <property type="term" value="C:cytoplasmic side of plasma membrane"/>
    <property type="evidence" value="ECO:0007669"/>
    <property type="project" value="TreeGrafter"/>
</dbReference>
<accession>A0AAE9WBU5</accession>
<evidence type="ECO:0000313" key="2">
    <source>
        <dbReference type="EMBL" id="WBW72357.1"/>
    </source>
</evidence>
<dbReference type="EMBL" id="CP115611">
    <property type="protein sequence ID" value="WBW72357.1"/>
    <property type="molecule type" value="Genomic_DNA"/>
</dbReference>
<dbReference type="Proteomes" id="UP001212411">
    <property type="component" value="Chromosome 1"/>
</dbReference>
<dbReference type="RefSeq" id="XP_056036600.1">
    <property type="nucleotide sequence ID" value="XM_056179335.1"/>
</dbReference>
<dbReference type="GO" id="GO:0032511">
    <property type="term" value="P:late endosome to vacuole transport via multivesicular body sorting pathway"/>
    <property type="evidence" value="ECO:0007669"/>
    <property type="project" value="TreeGrafter"/>
</dbReference>
<sequence>MQDDESLIDFLKKKDIFKESRLRSLYSDFRNLYSKNPEGFKANIQTWKDAVETASFHNKLKFKLIIRFDESLENAFFSSSFGKPLSLGMIANYLQEKSVWPEVNEFLHACKNPDLGLQSYFSLYSWLHWGGRIISSQIQRGNLFESSYSKDTLVLLKNVELLASLIRKEAHRLQSTYTSTIYTWNSFQATFGPILWKGTVLSTVELECLLQWMCHRIRLIVFDKDTIKFLPNDSQEGILESVDKSIAAIVESRSFISKSKDLVNKKIEDISLGVRESISKAEKLTALTYLRRKKVLLKESDRKEAALLQVDSLLSSIDEAFENKLLLSALSSGSEVLKSVVSQMGGIEHVNEILNSVQEAKFDFQEIDSAITTTTAPETDINSEELEKEWEDLVKEDKKEEDLTAMLNRVSLNPPSKPIPSLKGQLSKESTLTQKEAEPST</sequence>
<dbReference type="InterPro" id="IPR005024">
    <property type="entry name" value="Snf7_fam"/>
</dbReference>
<dbReference type="GO" id="GO:0005771">
    <property type="term" value="C:multivesicular body"/>
    <property type="evidence" value="ECO:0007669"/>
    <property type="project" value="TreeGrafter"/>
</dbReference>
<dbReference type="GeneID" id="80874024"/>
<dbReference type="PANTHER" id="PTHR22761">
    <property type="entry name" value="CHARGED MULTIVESICULAR BODY PROTEIN"/>
    <property type="match status" value="1"/>
</dbReference>
<name>A0AAE9WBU5_9SCHI</name>
<dbReference type="KEGG" id="som:SOMG_00541"/>
<reference evidence="2 3" key="1">
    <citation type="journal article" date="2023" name="G3 (Bethesda)">
        <title>A high-quality reference genome for the fission yeast Schizosaccharomyces osmophilus.</title>
        <authorList>
            <person name="Jia G.S."/>
            <person name="Zhang W.C."/>
            <person name="Liang Y."/>
            <person name="Liu X.H."/>
            <person name="Rhind N."/>
            <person name="Pidoux A."/>
            <person name="Brysch-Herzberg M."/>
            <person name="Du L.L."/>
        </authorList>
    </citation>
    <scope>NUCLEOTIDE SEQUENCE [LARGE SCALE GENOMIC DNA]</scope>
    <source>
        <strain evidence="2 3">CBS 15793</strain>
    </source>
</reference>
<evidence type="ECO:0000313" key="3">
    <source>
        <dbReference type="Proteomes" id="UP001212411"/>
    </source>
</evidence>
<protein>
    <submittedName>
        <fullName evidence="2">ESCRT III complex subunit Cmp7</fullName>
    </submittedName>
</protein>
<keyword evidence="3" id="KW-1185">Reference proteome</keyword>
<proteinExistence type="predicted"/>
<dbReference type="GO" id="GO:0000815">
    <property type="term" value="C:ESCRT III complex"/>
    <property type="evidence" value="ECO:0007669"/>
    <property type="project" value="TreeGrafter"/>
</dbReference>
<dbReference type="AlphaFoldDB" id="A0AAE9WBU5"/>
<evidence type="ECO:0000256" key="1">
    <source>
        <dbReference type="SAM" id="MobiDB-lite"/>
    </source>
</evidence>
<feature type="region of interest" description="Disordered" evidence="1">
    <location>
        <begin position="409"/>
        <end position="441"/>
    </location>
</feature>
<dbReference type="Pfam" id="PF03357">
    <property type="entry name" value="Snf7"/>
    <property type="match status" value="1"/>
</dbReference>
<gene>
    <name evidence="2" type="primary">cmp7</name>
    <name evidence="2" type="ORF">SOMG_00541</name>
</gene>
<organism evidence="2 3">
    <name type="scientific">Schizosaccharomyces osmophilus</name>
    <dbReference type="NCBI Taxonomy" id="2545709"/>
    <lineage>
        <taxon>Eukaryota</taxon>
        <taxon>Fungi</taxon>
        <taxon>Dikarya</taxon>
        <taxon>Ascomycota</taxon>
        <taxon>Taphrinomycotina</taxon>
        <taxon>Schizosaccharomycetes</taxon>
        <taxon>Schizosaccharomycetales</taxon>
        <taxon>Schizosaccharomycetaceae</taxon>
        <taxon>Schizosaccharomyces</taxon>
    </lineage>
</organism>
<dbReference type="PANTHER" id="PTHR22761:SF96">
    <property type="entry name" value="BCDNA.GH08385"/>
    <property type="match status" value="1"/>
</dbReference>